<feature type="transmembrane region" description="Helical" evidence="2">
    <location>
        <begin position="187"/>
        <end position="205"/>
    </location>
</feature>
<keyword evidence="2" id="KW-0812">Transmembrane</keyword>
<accession>A0A238V1Y8</accession>
<evidence type="ECO:0008006" key="5">
    <source>
        <dbReference type="Google" id="ProtNLM"/>
    </source>
</evidence>
<evidence type="ECO:0000313" key="4">
    <source>
        <dbReference type="Proteomes" id="UP000198348"/>
    </source>
</evidence>
<keyword evidence="2" id="KW-0472">Membrane</keyword>
<dbReference type="EMBL" id="FZNW01000001">
    <property type="protein sequence ID" value="SNR28562.1"/>
    <property type="molecule type" value="Genomic_DNA"/>
</dbReference>
<evidence type="ECO:0000256" key="2">
    <source>
        <dbReference type="SAM" id="Phobius"/>
    </source>
</evidence>
<feature type="transmembrane region" description="Helical" evidence="2">
    <location>
        <begin position="212"/>
        <end position="231"/>
    </location>
</feature>
<reference evidence="3 4" key="1">
    <citation type="submission" date="2017-06" db="EMBL/GenBank/DDBJ databases">
        <authorList>
            <person name="Kim H.J."/>
            <person name="Triplett B.A."/>
        </authorList>
    </citation>
    <scope>NUCLEOTIDE SEQUENCE [LARGE SCALE GENOMIC DNA]</scope>
    <source>
        <strain evidence="3 4">DSM 45207</strain>
    </source>
</reference>
<feature type="compositionally biased region" description="Low complexity" evidence="1">
    <location>
        <begin position="1"/>
        <end position="10"/>
    </location>
</feature>
<name>A0A238V1Y8_9PSEU</name>
<dbReference type="Proteomes" id="UP000198348">
    <property type="component" value="Unassembled WGS sequence"/>
</dbReference>
<dbReference type="AlphaFoldDB" id="A0A238V1Y8"/>
<protein>
    <recommendedName>
        <fullName evidence="5">NQR2, RnfD, RnfE family</fullName>
    </recommendedName>
</protein>
<feature type="region of interest" description="Disordered" evidence="1">
    <location>
        <begin position="1"/>
        <end position="31"/>
    </location>
</feature>
<feature type="transmembrane region" description="Helical" evidence="2">
    <location>
        <begin position="269"/>
        <end position="298"/>
    </location>
</feature>
<evidence type="ECO:0000313" key="3">
    <source>
        <dbReference type="EMBL" id="SNR28562.1"/>
    </source>
</evidence>
<dbReference type="RefSeq" id="WP_217898434.1">
    <property type="nucleotide sequence ID" value="NZ_FZNW01000001.1"/>
</dbReference>
<evidence type="ECO:0000256" key="1">
    <source>
        <dbReference type="SAM" id="MobiDB-lite"/>
    </source>
</evidence>
<organism evidence="3 4">
    <name type="scientific">Haloechinothrix alba</name>
    <dbReference type="NCBI Taxonomy" id="664784"/>
    <lineage>
        <taxon>Bacteria</taxon>
        <taxon>Bacillati</taxon>
        <taxon>Actinomycetota</taxon>
        <taxon>Actinomycetes</taxon>
        <taxon>Pseudonocardiales</taxon>
        <taxon>Pseudonocardiaceae</taxon>
        <taxon>Haloechinothrix</taxon>
    </lineage>
</organism>
<feature type="transmembrane region" description="Helical" evidence="2">
    <location>
        <begin position="39"/>
        <end position="58"/>
    </location>
</feature>
<keyword evidence="2" id="KW-1133">Transmembrane helix</keyword>
<gene>
    <name evidence="3" type="ORF">SAMN06265360_101231</name>
</gene>
<keyword evidence="4" id="KW-1185">Reference proteome</keyword>
<proteinExistence type="predicted"/>
<feature type="transmembrane region" description="Helical" evidence="2">
    <location>
        <begin position="155"/>
        <end position="175"/>
    </location>
</feature>
<feature type="transmembrane region" description="Helical" evidence="2">
    <location>
        <begin position="237"/>
        <end position="257"/>
    </location>
</feature>
<sequence>MTTTTTPPSTDASGVSHGTGSGQDGQQGRKPAVDTRVKALRRFAISITAFTIVGHLVLGFEQSPITPIVALLASYATALLFEWLDSWAREVTPEYAGGRGALMVFLLPPHITALACAMLLYGNSSMWPYIFAVVVANTSKYAVRLRLRGKLRHVLNPSNAGIAITLVLFPWVGIAPPYHFTNDVTGAIDWLVPLGILMLGTMLNAKLTGKLPLILAWAGGFVAQAVLRWLILDHSLAAALLPVTGVAFILYTNYMITDPGTTPVKTRNQVVFGLVTAAIYGILVVYGVVFGLFFALVITCALRGVVLVTEAKLGPVGAGFRERLTHRLTPATARATAPIAPGPRGGSL</sequence>